<accession>A0A0G3EY50</accession>
<gene>
    <name evidence="5" type="ORF">ABW99_04220</name>
</gene>
<proteinExistence type="predicted"/>
<feature type="domain" description="HTH gntR-type" evidence="4">
    <location>
        <begin position="1"/>
        <end position="66"/>
    </location>
</feature>
<dbReference type="InterPro" id="IPR011711">
    <property type="entry name" value="GntR_C"/>
</dbReference>
<dbReference type="InterPro" id="IPR036390">
    <property type="entry name" value="WH_DNA-bd_sf"/>
</dbReference>
<dbReference type="Gene3D" id="1.20.120.530">
    <property type="entry name" value="GntR ligand-binding domain-like"/>
    <property type="match status" value="1"/>
</dbReference>
<dbReference type="STRING" id="445709.ABW99_04220"/>
<protein>
    <submittedName>
        <fullName evidence="5">GntR family transcriptional regulator</fullName>
    </submittedName>
</protein>
<dbReference type="Proteomes" id="UP000036700">
    <property type="component" value="Chromosome"/>
</dbReference>
<sequence length="218" mass="24674">MHEATAQRLREMIQEGELAPGQHINERELCEAFDISKTPLREALKILTLEGHVTHRQHMGFRVAPIDLDELASIFEVLHGLEEMTGRLLAERIDDATLARLMEQHQRMAGYHRDGKRLAYYRANQEIHVQLVAATGNPVLASMYATLMAKVYRARGVANADVLRWQESSEEHEAIMQALRERDAGRLAAILRFHSEHTAAEVMKILRGPLVKRSGAKA</sequence>
<keyword evidence="3" id="KW-0804">Transcription</keyword>
<dbReference type="InterPro" id="IPR008920">
    <property type="entry name" value="TF_FadR/GntR_C"/>
</dbReference>
<reference evidence="6" key="1">
    <citation type="submission" date="2015-06" db="EMBL/GenBank/DDBJ databases">
        <authorList>
            <person name="Lim Y.L."/>
            <person name="Ee R."/>
            <person name="Yong D."/>
            <person name="How K.Y."/>
            <person name="Yin W.F."/>
            <person name="Chan K.G."/>
        </authorList>
    </citation>
    <scope>NUCLEOTIDE SEQUENCE [LARGE SCALE GENOMIC DNA]</scope>
    <source>
        <strain evidence="6">DSM 25325</strain>
    </source>
</reference>
<dbReference type="CDD" id="cd07377">
    <property type="entry name" value="WHTH_GntR"/>
    <property type="match status" value="1"/>
</dbReference>
<evidence type="ECO:0000259" key="4">
    <source>
        <dbReference type="PROSITE" id="PS50949"/>
    </source>
</evidence>
<dbReference type="KEGG" id="ptx:ABW99_04220"/>
<dbReference type="Pfam" id="PF07729">
    <property type="entry name" value="FCD"/>
    <property type="match status" value="1"/>
</dbReference>
<dbReference type="OrthoDB" id="8938888at2"/>
<organism evidence="5 6">
    <name type="scientific">Pandoraea thiooxydans</name>
    <dbReference type="NCBI Taxonomy" id="445709"/>
    <lineage>
        <taxon>Bacteria</taxon>
        <taxon>Pseudomonadati</taxon>
        <taxon>Pseudomonadota</taxon>
        <taxon>Betaproteobacteria</taxon>
        <taxon>Burkholderiales</taxon>
        <taxon>Burkholderiaceae</taxon>
        <taxon>Pandoraea</taxon>
    </lineage>
</organism>
<dbReference type="SUPFAM" id="SSF46785">
    <property type="entry name" value="Winged helix' DNA-binding domain"/>
    <property type="match status" value="1"/>
</dbReference>
<name>A0A0G3EY50_9BURK</name>
<dbReference type="PANTHER" id="PTHR43537:SF50">
    <property type="entry name" value="TRANSCRIPTIONAL REGULATORY PROTEIN"/>
    <property type="match status" value="1"/>
</dbReference>
<dbReference type="SMART" id="SM00345">
    <property type="entry name" value="HTH_GNTR"/>
    <property type="match status" value="1"/>
</dbReference>
<keyword evidence="1" id="KW-0805">Transcription regulation</keyword>
<dbReference type="PROSITE" id="PS50949">
    <property type="entry name" value="HTH_GNTR"/>
    <property type="match status" value="1"/>
</dbReference>
<keyword evidence="6" id="KW-1185">Reference proteome</keyword>
<dbReference type="AlphaFoldDB" id="A0A0G3EY50"/>
<dbReference type="Gene3D" id="1.10.10.10">
    <property type="entry name" value="Winged helix-like DNA-binding domain superfamily/Winged helix DNA-binding domain"/>
    <property type="match status" value="1"/>
</dbReference>
<dbReference type="SUPFAM" id="SSF48008">
    <property type="entry name" value="GntR ligand-binding domain-like"/>
    <property type="match status" value="1"/>
</dbReference>
<evidence type="ECO:0000313" key="6">
    <source>
        <dbReference type="Proteomes" id="UP000036700"/>
    </source>
</evidence>
<dbReference type="GO" id="GO:0003677">
    <property type="term" value="F:DNA binding"/>
    <property type="evidence" value="ECO:0007669"/>
    <property type="project" value="UniProtKB-KW"/>
</dbReference>
<dbReference type="InterPro" id="IPR000524">
    <property type="entry name" value="Tscrpt_reg_HTH_GntR"/>
</dbReference>
<keyword evidence="2" id="KW-0238">DNA-binding</keyword>
<dbReference type="PANTHER" id="PTHR43537">
    <property type="entry name" value="TRANSCRIPTIONAL REGULATOR, GNTR FAMILY"/>
    <property type="match status" value="1"/>
</dbReference>
<dbReference type="SMART" id="SM00895">
    <property type="entry name" value="FCD"/>
    <property type="match status" value="1"/>
</dbReference>
<evidence type="ECO:0000256" key="2">
    <source>
        <dbReference type="ARBA" id="ARBA00023125"/>
    </source>
</evidence>
<evidence type="ECO:0000313" key="5">
    <source>
        <dbReference type="EMBL" id="AKJ70357.2"/>
    </source>
</evidence>
<dbReference type="GO" id="GO:0003700">
    <property type="term" value="F:DNA-binding transcription factor activity"/>
    <property type="evidence" value="ECO:0007669"/>
    <property type="project" value="InterPro"/>
</dbReference>
<dbReference type="Pfam" id="PF00392">
    <property type="entry name" value="GntR"/>
    <property type="match status" value="1"/>
</dbReference>
<dbReference type="EMBL" id="CP011568">
    <property type="protein sequence ID" value="AKJ70357.2"/>
    <property type="molecule type" value="Genomic_DNA"/>
</dbReference>
<evidence type="ECO:0000256" key="1">
    <source>
        <dbReference type="ARBA" id="ARBA00023015"/>
    </source>
</evidence>
<dbReference type="InterPro" id="IPR036388">
    <property type="entry name" value="WH-like_DNA-bd_sf"/>
</dbReference>
<evidence type="ECO:0000256" key="3">
    <source>
        <dbReference type="ARBA" id="ARBA00023163"/>
    </source>
</evidence>